<name>A0ACB7V6F8_DIOAL</name>
<evidence type="ECO:0000313" key="2">
    <source>
        <dbReference type="Proteomes" id="UP000827976"/>
    </source>
</evidence>
<evidence type="ECO:0000313" key="1">
    <source>
        <dbReference type="EMBL" id="KAH7669007.1"/>
    </source>
</evidence>
<accession>A0ACB7V6F8</accession>
<dbReference type="EMBL" id="CM037021">
    <property type="protein sequence ID" value="KAH7669007.1"/>
    <property type="molecule type" value="Genomic_DNA"/>
</dbReference>
<reference evidence="2" key="1">
    <citation type="journal article" date="2022" name="Nat. Commun.">
        <title>Chromosome evolution and the genetic basis of agronomically important traits in greater yam.</title>
        <authorList>
            <person name="Bredeson J.V."/>
            <person name="Lyons J.B."/>
            <person name="Oniyinde I.O."/>
            <person name="Okereke N.R."/>
            <person name="Kolade O."/>
            <person name="Nnabue I."/>
            <person name="Nwadili C.O."/>
            <person name="Hribova E."/>
            <person name="Parker M."/>
            <person name="Nwogha J."/>
            <person name="Shu S."/>
            <person name="Carlson J."/>
            <person name="Kariba R."/>
            <person name="Muthemba S."/>
            <person name="Knop K."/>
            <person name="Barton G.J."/>
            <person name="Sherwood A.V."/>
            <person name="Lopez-Montes A."/>
            <person name="Asiedu R."/>
            <person name="Jamnadass R."/>
            <person name="Muchugi A."/>
            <person name="Goodstein D."/>
            <person name="Egesi C.N."/>
            <person name="Featherston J."/>
            <person name="Asfaw A."/>
            <person name="Simpson G.G."/>
            <person name="Dolezel J."/>
            <person name="Hendre P.S."/>
            <person name="Van Deynze A."/>
            <person name="Kumar P.L."/>
            <person name="Obidiegwu J.E."/>
            <person name="Bhattacharjee R."/>
            <person name="Rokhsar D.S."/>
        </authorList>
    </citation>
    <scope>NUCLEOTIDE SEQUENCE [LARGE SCALE GENOMIC DNA]</scope>
    <source>
        <strain evidence="2">cv. TDa95/00328</strain>
    </source>
</reference>
<gene>
    <name evidence="1" type="ORF">IHE45_11G048300</name>
</gene>
<comment type="caution">
    <text evidence="1">The sequence shown here is derived from an EMBL/GenBank/DDBJ whole genome shotgun (WGS) entry which is preliminary data.</text>
</comment>
<organism evidence="1 2">
    <name type="scientific">Dioscorea alata</name>
    <name type="common">Purple yam</name>
    <dbReference type="NCBI Taxonomy" id="55571"/>
    <lineage>
        <taxon>Eukaryota</taxon>
        <taxon>Viridiplantae</taxon>
        <taxon>Streptophyta</taxon>
        <taxon>Embryophyta</taxon>
        <taxon>Tracheophyta</taxon>
        <taxon>Spermatophyta</taxon>
        <taxon>Magnoliopsida</taxon>
        <taxon>Liliopsida</taxon>
        <taxon>Dioscoreales</taxon>
        <taxon>Dioscoreaceae</taxon>
        <taxon>Dioscorea</taxon>
    </lineage>
</organism>
<keyword evidence="2" id="KW-1185">Reference proteome</keyword>
<protein>
    <submittedName>
        <fullName evidence="1">TROVE domain-like protein</fullName>
    </submittedName>
</protein>
<proteinExistence type="predicted"/>
<sequence length="160" mass="18253">MSVGNVSATLSGFPVFNGTNFKTWKNKVTLVLGCMDLDHPLREPRPAPLIDQSSLEERRVFEMRERSNCTGLMIINNTIVEAFLDTMSKANDVRHFLDTLKECFVRSDKAEMSAILRKLVTMWYKGDGNIRKYVLDMFYLAGILKGLKIELPKDVLVHLI</sequence>
<dbReference type="Proteomes" id="UP000827976">
    <property type="component" value="Chromosome 11"/>
</dbReference>